<evidence type="ECO:0000259" key="1">
    <source>
        <dbReference type="Pfam" id="PF01548"/>
    </source>
</evidence>
<keyword evidence="4" id="KW-1185">Reference proteome</keyword>
<evidence type="ECO:0000259" key="2">
    <source>
        <dbReference type="Pfam" id="PF02371"/>
    </source>
</evidence>
<dbReference type="PANTHER" id="PTHR33055">
    <property type="entry name" value="TRANSPOSASE FOR INSERTION SEQUENCE ELEMENT IS1111A"/>
    <property type="match status" value="1"/>
</dbReference>
<dbReference type="NCBIfam" id="NF033542">
    <property type="entry name" value="transpos_IS110"/>
    <property type="match status" value="1"/>
</dbReference>
<comment type="caution">
    <text evidence="3">The sequence shown here is derived from an EMBL/GenBank/DDBJ whole genome shotgun (WGS) entry which is preliminary data.</text>
</comment>
<dbReference type="InterPro" id="IPR047650">
    <property type="entry name" value="Transpos_IS110"/>
</dbReference>
<sequence length="427" mass="48784">MKYKQNRKIEQISESTLIVGADIAKHKHFARAVDFRGVELGKTIVFSQSQSGFSQLLFWIKSLMKQHAKQQVLFGVEPTGHYWLSLAEFLKKHGIKLVMVNPMHVKKSKELDDNSPTKNDVKDAYVIARLIQDGRYSEPQIPDGIYAEIRVGMNLRDRLTQDLASVQGRIQNWLDRFFPEFLDVFKIWEGKAALFSLQHFPLPSDVQTMNAEQIVQAWRQEIKRSVGIKKATQLLEAAKSSIGLTTGLSMARKELQLLLQQYLLLHSQIDELMEQLEEFVHQIPGSAQMLTIPGVGFTTVAGFLSEVGDLQRYDHHRQIQKLSGLNLKENSSGKRQGRTRITKRGRPRLRALLFRCVMVLVAKNPEFKALHAHFTRRSNNSLHKKQSLIALCCKLIRILFVLGRKQIPYDATKLQGALQQVQLQEVA</sequence>
<evidence type="ECO:0000313" key="4">
    <source>
        <dbReference type="Proteomes" id="UP001596500"/>
    </source>
</evidence>
<organism evidence="3 4">
    <name type="scientific">Laceyella putida</name>
    <dbReference type="NCBI Taxonomy" id="110101"/>
    <lineage>
        <taxon>Bacteria</taxon>
        <taxon>Bacillati</taxon>
        <taxon>Bacillota</taxon>
        <taxon>Bacilli</taxon>
        <taxon>Bacillales</taxon>
        <taxon>Thermoactinomycetaceae</taxon>
        <taxon>Laceyella</taxon>
    </lineage>
</organism>
<dbReference type="InterPro" id="IPR002525">
    <property type="entry name" value="Transp_IS110-like_N"/>
</dbReference>
<dbReference type="RefSeq" id="WP_379865285.1">
    <property type="nucleotide sequence ID" value="NZ_JBHTBW010000038.1"/>
</dbReference>
<reference evidence="4" key="1">
    <citation type="journal article" date="2019" name="Int. J. Syst. Evol. Microbiol.">
        <title>The Global Catalogue of Microorganisms (GCM) 10K type strain sequencing project: providing services to taxonomists for standard genome sequencing and annotation.</title>
        <authorList>
            <consortium name="The Broad Institute Genomics Platform"/>
            <consortium name="The Broad Institute Genome Sequencing Center for Infectious Disease"/>
            <person name="Wu L."/>
            <person name="Ma J."/>
        </authorList>
    </citation>
    <scope>NUCLEOTIDE SEQUENCE [LARGE SCALE GENOMIC DNA]</scope>
    <source>
        <strain evidence="4">CGMCC 1.12942</strain>
    </source>
</reference>
<evidence type="ECO:0000313" key="3">
    <source>
        <dbReference type="EMBL" id="MFC7441807.1"/>
    </source>
</evidence>
<dbReference type="PANTHER" id="PTHR33055:SF13">
    <property type="entry name" value="TRANSPOSASE"/>
    <property type="match status" value="1"/>
</dbReference>
<dbReference type="Pfam" id="PF01548">
    <property type="entry name" value="DEDD_Tnp_IS110"/>
    <property type="match status" value="1"/>
</dbReference>
<accession>A0ABW2RL60</accession>
<feature type="domain" description="Transposase IS116/IS110/IS902 C-terminal" evidence="2">
    <location>
        <begin position="289"/>
        <end position="371"/>
    </location>
</feature>
<name>A0ABW2RL60_9BACL</name>
<dbReference type="InterPro" id="IPR003346">
    <property type="entry name" value="Transposase_20"/>
</dbReference>
<feature type="domain" description="Transposase IS110-like N-terminal" evidence="1">
    <location>
        <begin position="19"/>
        <end position="179"/>
    </location>
</feature>
<dbReference type="Pfam" id="PF02371">
    <property type="entry name" value="Transposase_20"/>
    <property type="match status" value="1"/>
</dbReference>
<gene>
    <name evidence="3" type="ORF">ACFQNG_11945</name>
</gene>
<protein>
    <submittedName>
        <fullName evidence="3">IS110 family transposase</fullName>
    </submittedName>
</protein>
<proteinExistence type="predicted"/>
<dbReference type="EMBL" id="JBHTBW010000038">
    <property type="protein sequence ID" value="MFC7441807.1"/>
    <property type="molecule type" value="Genomic_DNA"/>
</dbReference>
<dbReference type="Proteomes" id="UP001596500">
    <property type="component" value="Unassembled WGS sequence"/>
</dbReference>